<dbReference type="PANTHER" id="PTHR35005:SF1">
    <property type="entry name" value="2-AMINO-5-FORMYLAMINO-6-RIBOSYLAMINOPYRIMIDIN-4(3H)-ONE 5'-MONOPHOSPHATE DEFORMYLASE"/>
    <property type="match status" value="1"/>
</dbReference>
<evidence type="ECO:0000256" key="3">
    <source>
        <dbReference type="ARBA" id="ARBA00022801"/>
    </source>
</evidence>
<reference evidence="6" key="1">
    <citation type="submission" date="2022-11" db="EMBL/GenBank/DDBJ databases">
        <title>Biodiversity and phylogenetic relationships of bacteria.</title>
        <authorList>
            <person name="Machado R.A.R."/>
            <person name="Bhat A."/>
            <person name="Loulou A."/>
            <person name="Kallel S."/>
        </authorList>
    </citation>
    <scope>NUCLEOTIDE SEQUENCE</scope>
    <source>
        <strain evidence="6">K-TC2</strain>
    </source>
</reference>
<keyword evidence="2" id="KW-0479">Metal-binding</keyword>
<dbReference type="InterPro" id="IPR024087">
    <property type="entry name" value="Creatininase-like_sf"/>
</dbReference>
<keyword evidence="4" id="KW-0862">Zinc</keyword>
<protein>
    <submittedName>
        <fullName evidence="6">Creatininase family protein</fullName>
    </submittedName>
</protein>
<evidence type="ECO:0000256" key="1">
    <source>
        <dbReference type="ARBA" id="ARBA00001947"/>
    </source>
</evidence>
<dbReference type="AlphaFoldDB" id="A0A9X3E0C2"/>
<comment type="similarity">
    <text evidence="5">Belongs to the creatininase superfamily.</text>
</comment>
<name>A0A9X3E0C2_9HYPH</name>
<dbReference type="EMBL" id="JAPKNK010000002">
    <property type="protein sequence ID" value="MCX5569082.1"/>
    <property type="molecule type" value="Genomic_DNA"/>
</dbReference>
<dbReference type="Gene3D" id="3.40.50.10310">
    <property type="entry name" value="Creatininase"/>
    <property type="match status" value="1"/>
</dbReference>
<organism evidence="6 7">
    <name type="scientific">Kaistia nematophila</name>
    <dbReference type="NCBI Taxonomy" id="2994654"/>
    <lineage>
        <taxon>Bacteria</taxon>
        <taxon>Pseudomonadati</taxon>
        <taxon>Pseudomonadota</taxon>
        <taxon>Alphaproteobacteria</taxon>
        <taxon>Hyphomicrobiales</taxon>
        <taxon>Kaistiaceae</taxon>
        <taxon>Kaistia</taxon>
    </lineage>
</organism>
<comment type="caution">
    <text evidence="6">The sequence shown here is derived from an EMBL/GenBank/DDBJ whole genome shotgun (WGS) entry which is preliminary data.</text>
</comment>
<dbReference type="Proteomes" id="UP001144805">
    <property type="component" value="Unassembled WGS sequence"/>
</dbReference>
<keyword evidence="3" id="KW-0378">Hydrolase</keyword>
<evidence type="ECO:0000313" key="7">
    <source>
        <dbReference type="Proteomes" id="UP001144805"/>
    </source>
</evidence>
<dbReference type="GO" id="GO:0009231">
    <property type="term" value="P:riboflavin biosynthetic process"/>
    <property type="evidence" value="ECO:0007669"/>
    <property type="project" value="TreeGrafter"/>
</dbReference>
<evidence type="ECO:0000313" key="6">
    <source>
        <dbReference type="EMBL" id="MCX5569082.1"/>
    </source>
</evidence>
<evidence type="ECO:0000256" key="2">
    <source>
        <dbReference type="ARBA" id="ARBA00022723"/>
    </source>
</evidence>
<dbReference type="InterPro" id="IPR003785">
    <property type="entry name" value="Creatininase/forma_Hydrolase"/>
</dbReference>
<dbReference type="SUPFAM" id="SSF102215">
    <property type="entry name" value="Creatininase"/>
    <property type="match status" value="1"/>
</dbReference>
<evidence type="ECO:0000256" key="5">
    <source>
        <dbReference type="ARBA" id="ARBA00024029"/>
    </source>
</evidence>
<dbReference type="Pfam" id="PF02633">
    <property type="entry name" value="Creatininase"/>
    <property type="match status" value="1"/>
</dbReference>
<proteinExistence type="inferred from homology"/>
<gene>
    <name evidence="6" type="ORF">OSH07_07735</name>
</gene>
<keyword evidence="7" id="KW-1185">Reference proteome</keyword>
<dbReference type="PANTHER" id="PTHR35005">
    <property type="entry name" value="3-DEHYDRO-SCYLLO-INOSOSE HYDROLASE"/>
    <property type="match status" value="1"/>
</dbReference>
<sequence>MLDLHAATSPEVKEALAKGAVAVLAVGALEQHGAHLPLSTDTIMAQGVARRIAAEIDGLLLPPIAYGDAWNNEGFAGTLSLSSDTMRAIFLDIGHGLKRMGVKALIIVNGHFGNRVAITQAAQALKVEAGFPVMYLDYPGMEAIASKICDSEPAAPTFYHADEVETSMVLALEPQLVRMDKAAAEYPVFPETFGLEPMGLDTFNKSGVFGDPRPSTAEKGETLIAGIAEESVRLIRLFLAKLG</sequence>
<dbReference type="RefSeq" id="WP_266338034.1">
    <property type="nucleotide sequence ID" value="NZ_JAPKNK010000002.1"/>
</dbReference>
<evidence type="ECO:0000256" key="4">
    <source>
        <dbReference type="ARBA" id="ARBA00022833"/>
    </source>
</evidence>
<accession>A0A9X3E0C2</accession>
<comment type="cofactor">
    <cofactor evidence="1">
        <name>Zn(2+)</name>
        <dbReference type="ChEBI" id="CHEBI:29105"/>
    </cofactor>
</comment>
<dbReference type="GO" id="GO:0046872">
    <property type="term" value="F:metal ion binding"/>
    <property type="evidence" value="ECO:0007669"/>
    <property type="project" value="UniProtKB-KW"/>
</dbReference>
<dbReference type="GO" id="GO:0016811">
    <property type="term" value="F:hydrolase activity, acting on carbon-nitrogen (but not peptide) bonds, in linear amides"/>
    <property type="evidence" value="ECO:0007669"/>
    <property type="project" value="TreeGrafter"/>
</dbReference>